<dbReference type="SMART" id="SM00422">
    <property type="entry name" value="HTH_MERR"/>
    <property type="match status" value="1"/>
</dbReference>
<dbReference type="InterPro" id="IPR000551">
    <property type="entry name" value="MerR-type_HTH_dom"/>
</dbReference>
<dbReference type="Pfam" id="PF13411">
    <property type="entry name" value="MerR_1"/>
    <property type="match status" value="1"/>
</dbReference>
<dbReference type="PROSITE" id="PS50937">
    <property type="entry name" value="HTH_MERR_2"/>
    <property type="match status" value="1"/>
</dbReference>
<dbReference type="PANTHER" id="PTHR30204">
    <property type="entry name" value="REDOX-CYCLING DRUG-SENSING TRANSCRIPTIONAL ACTIVATOR SOXR"/>
    <property type="match status" value="1"/>
</dbReference>
<feature type="domain" description="HTH merR-type" evidence="3">
    <location>
        <begin position="11"/>
        <end position="78"/>
    </location>
</feature>
<sequence>MDSSDKRFFGIQEVAERFGVNASKLRYYEKEFPSLKPQKNRSGERVYAQSDIDHIAEIIHLTTEKGMKLAAVKAHLRTKNTRHDENKQMINKLVRIKKFLEELRDSLPDGSKPENNRPEPSETSG</sequence>
<evidence type="ECO:0000313" key="4">
    <source>
        <dbReference type="EMBL" id="OIN59171.1"/>
    </source>
</evidence>
<dbReference type="GO" id="GO:0003677">
    <property type="term" value="F:DNA binding"/>
    <property type="evidence" value="ECO:0007669"/>
    <property type="project" value="UniProtKB-KW"/>
</dbReference>
<evidence type="ECO:0000313" key="5">
    <source>
        <dbReference type="Proteomes" id="UP000181790"/>
    </source>
</evidence>
<dbReference type="PANTHER" id="PTHR30204:SF15">
    <property type="entry name" value="BLL5018 PROTEIN"/>
    <property type="match status" value="1"/>
</dbReference>
<dbReference type="OrthoDB" id="9810140at2"/>
<dbReference type="GO" id="GO:0003700">
    <property type="term" value="F:DNA-binding transcription factor activity"/>
    <property type="evidence" value="ECO:0007669"/>
    <property type="project" value="InterPro"/>
</dbReference>
<dbReference type="Proteomes" id="UP000181790">
    <property type="component" value="Unassembled WGS sequence"/>
</dbReference>
<proteinExistence type="predicted"/>
<evidence type="ECO:0000256" key="1">
    <source>
        <dbReference type="ARBA" id="ARBA00023125"/>
    </source>
</evidence>
<dbReference type="AlphaFoldDB" id="A0A1S2VK77"/>
<keyword evidence="1" id="KW-0238">DNA-binding</keyword>
<dbReference type="InterPro" id="IPR047057">
    <property type="entry name" value="MerR_fam"/>
</dbReference>
<evidence type="ECO:0000256" key="2">
    <source>
        <dbReference type="SAM" id="MobiDB-lite"/>
    </source>
</evidence>
<dbReference type="Gene3D" id="1.10.1660.10">
    <property type="match status" value="1"/>
</dbReference>
<dbReference type="RefSeq" id="WP_071502854.1">
    <property type="nucleotide sequence ID" value="NZ_MORL01000004.1"/>
</dbReference>
<dbReference type="SUPFAM" id="SSF46955">
    <property type="entry name" value="Putative DNA-binding domain"/>
    <property type="match status" value="1"/>
</dbReference>
<protein>
    <recommendedName>
        <fullName evidence="3">HTH merR-type domain-containing protein</fullName>
    </recommendedName>
</protein>
<dbReference type="InterPro" id="IPR009061">
    <property type="entry name" value="DNA-bd_dom_put_sf"/>
</dbReference>
<name>A0A1S2VK77_9BACT</name>
<dbReference type="EMBL" id="MORL01000004">
    <property type="protein sequence ID" value="OIN59171.1"/>
    <property type="molecule type" value="Genomic_DNA"/>
</dbReference>
<accession>A0A1S2VK77</accession>
<comment type="caution">
    <text evidence="4">The sequence shown here is derived from an EMBL/GenBank/DDBJ whole genome shotgun (WGS) entry which is preliminary data.</text>
</comment>
<gene>
    <name evidence="4" type="ORF">BLX24_09230</name>
</gene>
<organism evidence="4 5">
    <name type="scientific">Arsenicibacter rosenii</name>
    <dbReference type="NCBI Taxonomy" id="1750698"/>
    <lineage>
        <taxon>Bacteria</taxon>
        <taxon>Pseudomonadati</taxon>
        <taxon>Bacteroidota</taxon>
        <taxon>Cytophagia</taxon>
        <taxon>Cytophagales</taxon>
        <taxon>Spirosomataceae</taxon>
        <taxon>Arsenicibacter</taxon>
    </lineage>
</organism>
<reference evidence="4 5" key="1">
    <citation type="submission" date="2016-10" db="EMBL/GenBank/DDBJ databases">
        <title>Arsenicibacter rosenii gen. nov., sp. nov., an efficient arsenic-methylating bacterium isolated from an arsenic-contaminated paddy soil.</title>
        <authorList>
            <person name="Huang K."/>
        </authorList>
    </citation>
    <scope>NUCLEOTIDE SEQUENCE [LARGE SCALE GENOMIC DNA]</scope>
    <source>
        <strain evidence="4 5">SM-1</strain>
    </source>
</reference>
<feature type="region of interest" description="Disordered" evidence="2">
    <location>
        <begin position="104"/>
        <end position="125"/>
    </location>
</feature>
<keyword evidence="5" id="KW-1185">Reference proteome</keyword>
<evidence type="ECO:0000259" key="3">
    <source>
        <dbReference type="PROSITE" id="PS50937"/>
    </source>
</evidence>